<sequence>MLFIMHTVGKKNIQENSLVTLQNFKNQCPETHTKFSCNDKCINRVEVGYKHL</sequence>
<protein>
    <submittedName>
        <fullName evidence="1">Uncharacterized protein</fullName>
    </submittedName>
</protein>
<organism evidence="1">
    <name type="scientific">Anguilla anguilla</name>
    <name type="common">European freshwater eel</name>
    <name type="synonym">Muraena anguilla</name>
    <dbReference type="NCBI Taxonomy" id="7936"/>
    <lineage>
        <taxon>Eukaryota</taxon>
        <taxon>Metazoa</taxon>
        <taxon>Chordata</taxon>
        <taxon>Craniata</taxon>
        <taxon>Vertebrata</taxon>
        <taxon>Euteleostomi</taxon>
        <taxon>Actinopterygii</taxon>
        <taxon>Neopterygii</taxon>
        <taxon>Teleostei</taxon>
        <taxon>Anguilliformes</taxon>
        <taxon>Anguillidae</taxon>
        <taxon>Anguilla</taxon>
    </lineage>
</organism>
<proteinExistence type="predicted"/>
<reference evidence="1" key="2">
    <citation type="journal article" date="2015" name="Fish Shellfish Immunol.">
        <title>Early steps in the European eel (Anguilla anguilla)-Vibrio vulnificus interaction in the gills: Role of the RtxA13 toxin.</title>
        <authorList>
            <person name="Callol A."/>
            <person name="Pajuelo D."/>
            <person name="Ebbesson L."/>
            <person name="Teles M."/>
            <person name="MacKenzie S."/>
            <person name="Amaro C."/>
        </authorList>
    </citation>
    <scope>NUCLEOTIDE SEQUENCE</scope>
</reference>
<evidence type="ECO:0000313" key="1">
    <source>
        <dbReference type="EMBL" id="JAI06576.1"/>
    </source>
</evidence>
<dbReference type="AlphaFoldDB" id="A0A0E9XXJ2"/>
<dbReference type="EMBL" id="GBXM01002002">
    <property type="protein sequence ID" value="JAI06576.1"/>
    <property type="molecule type" value="Transcribed_RNA"/>
</dbReference>
<reference evidence="1" key="1">
    <citation type="submission" date="2014-11" db="EMBL/GenBank/DDBJ databases">
        <authorList>
            <person name="Amaro Gonzalez C."/>
        </authorList>
    </citation>
    <scope>NUCLEOTIDE SEQUENCE</scope>
</reference>
<accession>A0A0E9XXJ2</accession>
<name>A0A0E9XXJ2_ANGAN</name>